<keyword evidence="6" id="KW-1271">Inflammasome</keyword>
<evidence type="ECO:0000256" key="2">
    <source>
        <dbReference type="ARBA" id="ARBA00022490"/>
    </source>
</evidence>
<evidence type="ECO:0000256" key="3">
    <source>
        <dbReference type="ARBA" id="ARBA00022588"/>
    </source>
</evidence>
<evidence type="ECO:0000259" key="9">
    <source>
        <dbReference type="PROSITE" id="PS50824"/>
    </source>
</evidence>
<keyword evidence="3" id="KW-0399">Innate immunity</keyword>
<keyword evidence="12" id="KW-1185">Reference proteome</keyword>
<evidence type="ECO:0000256" key="6">
    <source>
        <dbReference type="ARBA" id="ARBA00023233"/>
    </source>
</evidence>
<feature type="domain" description="Pyrin" evidence="9">
    <location>
        <begin position="458"/>
        <end position="551"/>
    </location>
</feature>
<dbReference type="Proteomes" id="UP001469553">
    <property type="component" value="Unassembled WGS sequence"/>
</dbReference>
<dbReference type="Gene3D" id="1.10.533.10">
    <property type="entry name" value="Death Domain, Fas"/>
    <property type="match status" value="7"/>
</dbReference>
<evidence type="ECO:0000256" key="5">
    <source>
        <dbReference type="ARBA" id="ARBA00023198"/>
    </source>
</evidence>
<keyword evidence="4" id="KW-0391">Immunity</keyword>
<dbReference type="PANTHER" id="PTHR46985:SF4">
    <property type="entry name" value="CASPASE RECRUITMENT DOMAIN-CONTAINING PROTEIN 8"/>
    <property type="match status" value="1"/>
</dbReference>
<dbReference type="PROSITE" id="PS51830">
    <property type="entry name" value="FIIND"/>
    <property type="match status" value="1"/>
</dbReference>
<dbReference type="InterPro" id="IPR051249">
    <property type="entry name" value="NLRP_Inflammasome"/>
</dbReference>
<keyword evidence="5" id="KW-0395">Inflammatory response</keyword>
<evidence type="ECO:0000256" key="4">
    <source>
        <dbReference type="ARBA" id="ARBA00022859"/>
    </source>
</evidence>
<dbReference type="InterPro" id="IPR011029">
    <property type="entry name" value="DEATH-like_dom_sf"/>
</dbReference>
<evidence type="ECO:0000256" key="7">
    <source>
        <dbReference type="SAM" id="MobiDB-lite"/>
    </source>
</evidence>
<dbReference type="PROSITE" id="PS50209">
    <property type="entry name" value="CARD"/>
    <property type="match status" value="1"/>
</dbReference>
<dbReference type="PROSITE" id="PS50824">
    <property type="entry name" value="DAPIN"/>
    <property type="match status" value="1"/>
</dbReference>
<dbReference type="InterPro" id="IPR001315">
    <property type="entry name" value="CARD"/>
</dbReference>
<dbReference type="InterPro" id="IPR025307">
    <property type="entry name" value="FIIND_dom"/>
</dbReference>
<comment type="subcellular location">
    <subcellularLocation>
        <location evidence="1">Inflammasome</location>
    </subcellularLocation>
</comment>
<gene>
    <name evidence="11" type="ORF">AMECASPLE_009064</name>
</gene>
<dbReference type="Pfam" id="PF02758">
    <property type="entry name" value="PYRIN"/>
    <property type="match status" value="4"/>
</dbReference>
<accession>A0ABV0YY06</accession>
<comment type="caution">
    <text evidence="11">The sequence shown here is derived from an EMBL/GenBank/DDBJ whole genome shotgun (WGS) entry which is preliminary data.</text>
</comment>
<evidence type="ECO:0000259" key="8">
    <source>
        <dbReference type="PROSITE" id="PS50209"/>
    </source>
</evidence>
<dbReference type="SMART" id="SM01289">
    <property type="entry name" value="PYRIN"/>
    <property type="match status" value="5"/>
</dbReference>
<evidence type="ECO:0000313" key="11">
    <source>
        <dbReference type="EMBL" id="MEQ2298798.1"/>
    </source>
</evidence>
<dbReference type="Pfam" id="PF13553">
    <property type="entry name" value="FIIND"/>
    <property type="match status" value="1"/>
</dbReference>
<evidence type="ECO:0000259" key="10">
    <source>
        <dbReference type="PROSITE" id="PS51830"/>
    </source>
</evidence>
<sequence>MGRVDLDSDVLIHRRWPKEGHLTVQQQKVQTLESDVELLLETLSELTQSDLETFKMVLMKERLGFKLHSDIQHRLLLEADLQNTVLIMVEICGLQSVKITKNILMKMKKTNLVEKLSGTSSTSKEINLDKLAALIHKVALMVAAKDLISEILMALIPKQFKILKWFLQSTFFHMGLPQLPWSKLVLADRVEIVDQLVRLCGRQSVEVAAEVLTDMNICDLAHRLSEGYPRQKEKQEEPWPELDKEVEVLKSEISYLLNGLAALKNHELENLKDEVLHQISCVKHSLNFHWEPVKMADLLDMTLLLVQTYGSGFKNKISGGLEKMKLSPCWEPVTSSPERQVNKQQTALIHKVATVSALKQLLVRTVNGLSDKELQEFKTLLLSKSGGSLSQVLLRLIHKFDGAEIVDVMIDQLGQQSVEVTRQILIDLKRTDLLQRLPESSSEREENLFVGKQAAASVKREEDFSKILLETLDDFDLRDVDKFRWLLQFTCFHRSVPQIPKDQLEHANSPHRLIHLMVERLGQRSLEVAREVLTDMNRRDLLKKLPETSAESKDFSLLLKSESNMKPDVKKLLEALQHLSHMELDDFKEILQKKVWSWGFRLVLRHQDEMVERLKVAEVMVQLLEKQSLQLAMDILEEIKRTDLQKMLLSSCSASETTPSAHPESGGHIQKDSSEWTRLEPKITDENEAPTYSLESAAGQFECSVSGLRWVCKDKLGFKYQFCSWQGHMERMKTRGLRCAGPLIDITVTTGKINEVYLPHWICVDDIPSLLENFSVLHINDSGDVLEKVSQVACNLLIYYKPNTPFLKLHVYLILQDPALQQSVHKEESSSGYEVIKKPRPDKYLRMQQGFTLSAAIDTARVQPQTLTLRYDSQDPNFYEVFIENPNRNFDLTLLCADSKKEDKKPYPVWTCEIRRDDHPKSGPVEGSSGRATCLSSPDEEHFVDKHREDLVQRVKNIGPILDGLLQKKVLQEEMYNTIRSLQTSESQMREIFSCLRAGDACKDIFFSILQNKERNLIADLQKQK</sequence>
<dbReference type="SUPFAM" id="SSF47986">
    <property type="entry name" value="DEATH domain"/>
    <property type="match status" value="6"/>
</dbReference>
<proteinExistence type="predicted"/>
<dbReference type="PANTHER" id="PTHR46985">
    <property type="entry name" value="NACHT, LRR AND PYD DOMAINS-CONTAINING PROTEIN 1"/>
    <property type="match status" value="1"/>
</dbReference>
<dbReference type="CDD" id="cd08330">
    <property type="entry name" value="CARD_ASC_NALP1"/>
    <property type="match status" value="1"/>
</dbReference>
<dbReference type="InterPro" id="IPR033516">
    <property type="entry name" value="CARD8/ASC/NALP1_CARD"/>
</dbReference>
<organism evidence="11 12">
    <name type="scientific">Ameca splendens</name>
    <dbReference type="NCBI Taxonomy" id="208324"/>
    <lineage>
        <taxon>Eukaryota</taxon>
        <taxon>Metazoa</taxon>
        <taxon>Chordata</taxon>
        <taxon>Craniata</taxon>
        <taxon>Vertebrata</taxon>
        <taxon>Euteleostomi</taxon>
        <taxon>Actinopterygii</taxon>
        <taxon>Neopterygii</taxon>
        <taxon>Teleostei</taxon>
        <taxon>Neoteleostei</taxon>
        <taxon>Acanthomorphata</taxon>
        <taxon>Ovalentaria</taxon>
        <taxon>Atherinomorphae</taxon>
        <taxon>Cyprinodontiformes</taxon>
        <taxon>Goodeidae</taxon>
        <taxon>Ameca</taxon>
    </lineage>
</organism>
<feature type="region of interest" description="Disordered" evidence="7">
    <location>
        <begin position="919"/>
        <end position="939"/>
    </location>
</feature>
<dbReference type="EMBL" id="JAHRIP010047523">
    <property type="protein sequence ID" value="MEQ2298798.1"/>
    <property type="molecule type" value="Genomic_DNA"/>
</dbReference>
<dbReference type="Pfam" id="PF00619">
    <property type="entry name" value="CARD"/>
    <property type="match status" value="1"/>
</dbReference>
<name>A0ABV0YY06_9TELE</name>
<evidence type="ECO:0000256" key="1">
    <source>
        <dbReference type="ARBA" id="ARBA00004110"/>
    </source>
</evidence>
<reference evidence="11 12" key="1">
    <citation type="submission" date="2021-06" db="EMBL/GenBank/DDBJ databases">
        <authorList>
            <person name="Palmer J.M."/>
        </authorList>
    </citation>
    <scope>NUCLEOTIDE SEQUENCE [LARGE SCALE GENOMIC DNA]</scope>
    <source>
        <strain evidence="11 12">AS_MEX2019</strain>
        <tissue evidence="11">Muscle</tissue>
    </source>
</reference>
<dbReference type="InterPro" id="IPR004020">
    <property type="entry name" value="DAPIN"/>
</dbReference>
<feature type="domain" description="FIIND" evidence="10">
    <location>
        <begin position="672"/>
        <end position="928"/>
    </location>
</feature>
<protein>
    <submittedName>
        <fullName evidence="11">Uncharacterized protein</fullName>
    </submittedName>
</protein>
<feature type="region of interest" description="Disordered" evidence="7">
    <location>
        <begin position="655"/>
        <end position="675"/>
    </location>
</feature>
<feature type="domain" description="CARD" evidence="8">
    <location>
        <begin position="936"/>
        <end position="1025"/>
    </location>
</feature>
<keyword evidence="2" id="KW-0963">Cytoplasm</keyword>
<evidence type="ECO:0000313" key="12">
    <source>
        <dbReference type="Proteomes" id="UP001469553"/>
    </source>
</evidence>